<proteinExistence type="predicted"/>
<dbReference type="NCBIfam" id="TIGR03620">
    <property type="entry name" value="F420_MSMEG_4141"/>
    <property type="match status" value="1"/>
</dbReference>
<dbReference type="EMBL" id="VJWX01000155">
    <property type="protein sequence ID" value="TVT49427.1"/>
    <property type="molecule type" value="Genomic_DNA"/>
</dbReference>
<dbReference type="PANTHER" id="PTHR43244:SF1">
    <property type="entry name" value="5,10-METHYLENETETRAHYDROMETHANOPTERIN REDUCTASE"/>
    <property type="match status" value="1"/>
</dbReference>
<keyword evidence="1" id="KW-0560">Oxidoreductase</keyword>
<gene>
    <name evidence="3" type="ORF">FNH05_17005</name>
</gene>
<dbReference type="Proteomes" id="UP000320011">
    <property type="component" value="Unassembled WGS sequence"/>
</dbReference>
<dbReference type="AlphaFoldDB" id="A0A558CKY6"/>
<dbReference type="PANTHER" id="PTHR43244">
    <property type="match status" value="1"/>
</dbReference>
<dbReference type="InterPro" id="IPR050564">
    <property type="entry name" value="F420-G6PD/mer"/>
</dbReference>
<evidence type="ECO:0000313" key="3">
    <source>
        <dbReference type="EMBL" id="TVT49427.1"/>
    </source>
</evidence>
<dbReference type="RefSeq" id="WP_144589357.1">
    <property type="nucleotide sequence ID" value="NZ_VJWX01000155.1"/>
</dbReference>
<dbReference type="Pfam" id="PF00296">
    <property type="entry name" value="Bac_luciferase"/>
    <property type="match status" value="1"/>
</dbReference>
<evidence type="ECO:0000313" key="4">
    <source>
        <dbReference type="Proteomes" id="UP000320011"/>
    </source>
</evidence>
<dbReference type="InterPro" id="IPR011251">
    <property type="entry name" value="Luciferase-like_dom"/>
</dbReference>
<evidence type="ECO:0000256" key="1">
    <source>
        <dbReference type="ARBA" id="ARBA00023002"/>
    </source>
</evidence>
<keyword evidence="4" id="KW-1185">Reference proteome</keyword>
<protein>
    <submittedName>
        <fullName evidence="3">TIGR03620 family F420-dependent LLM class oxidoreductase</fullName>
    </submittedName>
</protein>
<dbReference type="OrthoDB" id="4760590at2"/>
<dbReference type="Gene3D" id="3.20.20.30">
    <property type="entry name" value="Luciferase-like domain"/>
    <property type="match status" value="1"/>
</dbReference>
<dbReference type="GO" id="GO:0016705">
    <property type="term" value="F:oxidoreductase activity, acting on paired donors, with incorporation or reduction of molecular oxygen"/>
    <property type="evidence" value="ECO:0007669"/>
    <property type="project" value="InterPro"/>
</dbReference>
<organism evidence="3 4">
    <name type="scientific">Amycolatopsis rhizosphaerae</name>
    <dbReference type="NCBI Taxonomy" id="2053003"/>
    <lineage>
        <taxon>Bacteria</taxon>
        <taxon>Bacillati</taxon>
        <taxon>Actinomycetota</taxon>
        <taxon>Actinomycetes</taxon>
        <taxon>Pseudonocardiales</taxon>
        <taxon>Pseudonocardiaceae</taxon>
        <taxon>Amycolatopsis</taxon>
    </lineage>
</organism>
<dbReference type="SUPFAM" id="SSF51679">
    <property type="entry name" value="Bacterial luciferase-like"/>
    <property type="match status" value="1"/>
</dbReference>
<sequence>MLDLGTVGVRLLGDTGEGRPGERNLLRRIERLGYGSVWFPEGIGGHDVFARSGIALAATERLAVGTGIANLWARPAPTAQAAGRALAEGHPGRFVLGVGIGHAFQAAQVGEKFTTPLTRMRNYLSRMDEEADANPPAAPFPRVLAALGPRMLELARDAADGAHTFFAPPEHTAFAREVLGPGKLLVVHQPVLLGSDPSVARATAREMVALVLGNGPYARPWRDFGHDPGRLDDRLIDAVVAWGDEEAIARRVRRQLDAGADHVLISPLTQEPAHAARDLARLAPALTGGALETTVKEKTC</sequence>
<feature type="domain" description="Luciferase-like" evidence="2">
    <location>
        <begin position="23"/>
        <end position="262"/>
    </location>
</feature>
<dbReference type="InterPro" id="IPR036661">
    <property type="entry name" value="Luciferase-like_sf"/>
</dbReference>
<name>A0A558CKY6_9PSEU</name>
<reference evidence="3 4" key="2">
    <citation type="submission" date="2019-08" db="EMBL/GenBank/DDBJ databases">
        <title>Amycolatopsis acidicola sp. nov., isolated from peat swamp forest soil.</title>
        <authorList>
            <person name="Srisuk N."/>
        </authorList>
    </citation>
    <scope>NUCLEOTIDE SEQUENCE [LARGE SCALE GENOMIC DNA]</scope>
    <source>
        <strain evidence="3 4">TBRC 6029</strain>
    </source>
</reference>
<accession>A0A558CKY6</accession>
<dbReference type="InterPro" id="IPR019922">
    <property type="entry name" value="Lucif-like_OxRdatse_MSMEG_4141"/>
</dbReference>
<reference evidence="3 4" key="1">
    <citation type="submission" date="2019-07" db="EMBL/GenBank/DDBJ databases">
        <authorList>
            <person name="Duangmal K."/>
            <person name="Teo W.F.A."/>
        </authorList>
    </citation>
    <scope>NUCLEOTIDE SEQUENCE [LARGE SCALE GENOMIC DNA]</scope>
    <source>
        <strain evidence="3 4">TBRC 6029</strain>
    </source>
</reference>
<evidence type="ECO:0000259" key="2">
    <source>
        <dbReference type="Pfam" id="PF00296"/>
    </source>
</evidence>
<comment type="caution">
    <text evidence="3">The sequence shown here is derived from an EMBL/GenBank/DDBJ whole genome shotgun (WGS) entry which is preliminary data.</text>
</comment>